<feature type="region of interest" description="Disordered" evidence="1">
    <location>
        <begin position="557"/>
        <end position="582"/>
    </location>
</feature>
<dbReference type="PANTHER" id="PTHR13384:SF19">
    <property type="entry name" value="G PATCH DOMAIN-CONTAINING PROTEIN 1"/>
    <property type="match status" value="1"/>
</dbReference>
<protein>
    <recommendedName>
        <fullName evidence="2">G-patch domain-containing protein</fullName>
    </recommendedName>
</protein>
<feature type="compositionally biased region" description="Basic and acidic residues" evidence="1">
    <location>
        <begin position="369"/>
        <end position="378"/>
    </location>
</feature>
<evidence type="ECO:0000313" key="4">
    <source>
        <dbReference type="Proteomes" id="UP001562354"/>
    </source>
</evidence>
<proteinExistence type="predicted"/>
<feature type="compositionally biased region" description="Polar residues" evidence="1">
    <location>
        <begin position="560"/>
        <end position="572"/>
    </location>
</feature>
<evidence type="ECO:0000256" key="1">
    <source>
        <dbReference type="SAM" id="MobiDB-lite"/>
    </source>
</evidence>
<feature type="domain" description="G-patch" evidence="2">
    <location>
        <begin position="150"/>
        <end position="217"/>
    </location>
</feature>
<keyword evidence="4" id="KW-1185">Reference proteome</keyword>
<feature type="compositionally biased region" description="Low complexity" evidence="1">
    <location>
        <begin position="677"/>
        <end position="696"/>
    </location>
</feature>
<feature type="region of interest" description="Disordered" evidence="1">
    <location>
        <begin position="353"/>
        <end position="387"/>
    </location>
</feature>
<dbReference type="Pfam" id="PF26093">
    <property type="entry name" value="HTH_TGH"/>
    <property type="match status" value="1"/>
</dbReference>
<feature type="region of interest" description="Disordered" evidence="1">
    <location>
        <begin position="219"/>
        <end position="253"/>
    </location>
</feature>
<reference evidence="3 4" key="1">
    <citation type="submission" date="2024-07" db="EMBL/GenBank/DDBJ databases">
        <title>Draft sequence of the Neodothiora populina.</title>
        <authorList>
            <person name="Drown D.D."/>
            <person name="Schuette U.S."/>
            <person name="Buechlein A.B."/>
            <person name="Rusch D.R."/>
            <person name="Winton L.W."/>
            <person name="Adams G.A."/>
        </authorList>
    </citation>
    <scope>NUCLEOTIDE SEQUENCE [LARGE SCALE GENOMIC DNA]</scope>
    <source>
        <strain evidence="3 4">CPC 39397</strain>
    </source>
</reference>
<comment type="caution">
    <text evidence="3">The sequence shown here is derived from an EMBL/GenBank/DDBJ whole genome shotgun (WGS) entry which is preliminary data.</text>
</comment>
<accession>A0ABR3PLA6</accession>
<dbReference type="InterPro" id="IPR011666">
    <property type="entry name" value="DUF1604"/>
</dbReference>
<name>A0ABR3PLA6_9PEZI</name>
<dbReference type="EMBL" id="JBFMKM010000004">
    <property type="protein sequence ID" value="KAL1306830.1"/>
    <property type="molecule type" value="Genomic_DNA"/>
</dbReference>
<dbReference type="Pfam" id="PF01585">
    <property type="entry name" value="G-patch"/>
    <property type="match status" value="1"/>
</dbReference>
<feature type="compositionally biased region" description="Polar residues" evidence="1">
    <location>
        <begin position="636"/>
        <end position="648"/>
    </location>
</feature>
<dbReference type="Pfam" id="PF07713">
    <property type="entry name" value="DUF1604"/>
    <property type="match status" value="1"/>
</dbReference>
<sequence length="741" mass="79970">MSSKRSRANYEADHLPPFALYGTPLPPLDSETRDDGSYVPLWKQEVRDERGRKRLHGAFTGGFSAGYFNTVGSKEGWTPSTFISSRGNRAKDANAEQTQQKAGDFMDDEDLADAAEAQKLETQASFSGLGSTQEEGMRRGLLSDLFKPAADTIGVKLLQKMGWRQGQGIGPRVRRKAETGEDNSVEAQGTHLFAPANTHLVKIDKKKDRFGLGYAREERLQGSTAGSRRASSYLDDNGDDDDSSSFTMKKPLKVKQKPKRGAFGVGVLNDTGSDDEDPYEMGPKISYNRIIGGDKKKRKGGIVANTASPAVKAAPTFMSRKLGKVISNTGFRKCYDGRLPLDGFVLASQPLITDQENKYPPPSVPEGWESSKNKDPVKPADPSTFKSTADVAKASTLDPASRAAVLGEQQLPGKSIFDYLSSSARERLVNATGRTNLPQARNDPAPAGFERTEAQKNKILWDLVPVLDKSTATSALQRGSSGSLPYSEDLGKRARYRAFLEIAAGISESLPIRAKDKTTDEWISELREFCQVAQIFRPISGLMASRFTTASSSSAAFSTHGQKSTSSSTGPSEQAAPKAPQDPAVEAAKLGMFGPMTRSRTTFYPTRLLCKRFGVKTPSHADPGSGPGSSTGGASNQDNFGDTSSSSRLDVVSKASLDQIMQEANRLRSVPKNDNPVSSSSDAAQGQDDSSVQSQSTLPAFREVKVQESIDPETNSALEAKRAGDEVFKSIFGDSDDDDDD</sequence>
<dbReference type="PANTHER" id="PTHR13384">
    <property type="entry name" value="G PATCH DOMAIN-CONTAINING PROTEIN 1"/>
    <property type="match status" value="1"/>
</dbReference>
<gene>
    <name evidence="3" type="ORF">AAFC00_005486</name>
</gene>
<feature type="region of interest" description="Disordered" evidence="1">
    <location>
        <begin position="16"/>
        <end position="36"/>
    </location>
</feature>
<dbReference type="GeneID" id="95979185"/>
<dbReference type="Proteomes" id="UP001562354">
    <property type="component" value="Unassembled WGS sequence"/>
</dbReference>
<feature type="compositionally biased region" description="Polar residues" evidence="1">
    <location>
        <begin position="221"/>
        <end position="230"/>
    </location>
</feature>
<dbReference type="PROSITE" id="PS50174">
    <property type="entry name" value="G_PATCH"/>
    <property type="match status" value="1"/>
</dbReference>
<evidence type="ECO:0000259" key="2">
    <source>
        <dbReference type="PROSITE" id="PS50174"/>
    </source>
</evidence>
<dbReference type="RefSeq" id="XP_069203102.1">
    <property type="nucleotide sequence ID" value="XM_069345273.1"/>
</dbReference>
<feature type="region of interest" description="Disordered" evidence="1">
    <location>
        <begin position="615"/>
        <end position="649"/>
    </location>
</feature>
<organism evidence="3 4">
    <name type="scientific">Neodothiora populina</name>
    <dbReference type="NCBI Taxonomy" id="2781224"/>
    <lineage>
        <taxon>Eukaryota</taxon>
        <taxon>Fungi</taxon>
        <taxon>Dikarya</taxon>
        <taxon>Ascomycota</taxon>
        <taxon>Pezizomycotina</taxon>
        <taxon>Dothideomycetes</taxon>
        <taxon>Dothideomycetidae</taxon>
        <taxon>Dothideales</taxon>
        <taxon>Dothioraceae</taxon>
        <taxon>Neodothiora</taxon>
    </lineage>
</organism>
<feature type="region of interest" description="Disordered" evidence="1">
    <location>
        <begin position="665"/>
        <end position="741"/>
    </location>
</feature>
<dbReference type="InterPro" id="IPR000467">
    <property type="entry name" value="G_patch_dom"/>
</dbReference>
<feature type="region of interest" description="Disordered" evidence="1">
    <location>
        <begin position="79"/>
        <end position="104"/>
    </location>
</feature>
<dbReference type="SMART" id="SM00443">
    <property type="entry name" value="G_patch"/>
    <property type="match status" value="1"/>
</dbReference>
<feature type="compositionally biased region" description="Basic and acidic residues" evidence="1">
    <location>
        <begin position="719"/>
        <end position="728"/>
    </location>
</feature>
<evidence type="ECO:0000313" key="3">
    <source>
        <dbReference type="EMBL" id="KAL1306830.1"/>
    </source>
</evidence>